<dbReference type="EMBL" id="JAODUP010000041">
    <property type="protein sequence ID" value="KAK2166147.1"/>
    <property type="molecule type" value="Genomic_DNA"/>
</dbReference>
<accession>A0AAD9NDD0</accession>
<reference evidence="2" key="1">
    <citation type="journal article" date="2023" name="Mol. Biol. Evol.">
        <title>Third-Generation Sequencing Reveals the Adaptive Role of the Epigenome in Three Deep-Sea Polychaetes.</title>
        <authorList>
            <person name="Perez M."/>
            <person name="Aroh O."/>
            <person name="Sun Y."/>
            <person name="Lan Y."/>
            <person name="Juniper S.K."/>
            <person name="Young C.R."/>
            <person name="Angers B."/>
            <person name="Qian P.Y."/>
        </authorList>
    </citation>
    <scope>NUCLEOTIDE SEQUENCE</scope>
    <source>
        <strain evidence="2">P08H-3</strain>
    </source>
</reference>
<comment type="caution">
    <text evidence="2">The sequence shown here is derived from an EMBL/GenBank/DDBJ whole genome shotgun (WGS) entry which is preliminary data.</text>
</comment>
<dbReference type="AlphaFoldDB" id="A0AAD9NDD0"/>
<proteinExistence type="predicted"/>
<feature type="compositionally biased region" description="Polar residues" evidence="1">
    <location>
        <begin position="1"/>
        <end position="25"/>
    </location>
</feature>
<evidence type="ECO:0000256" key="1">
    <source>
        <dbReference type="SAM" id="MobiDB-lite"/>
    </source>
</evidence>
<protein>
    <submittedName>
        <fullName evidence="2">Uncharacterized protein</fullName>
    </submittedName>
</protein>
<feature type="region of interest" description="Disordered" evidence="1">
    <location>
        <begin position="1"/>
        <end position="27"/>
    </location>
</feature>
<evidence type="ECO:0000313" key="3">
    <source>
        <dbReference type="Proteomes" id="UP001208570"/>
    </source>
</evidence>
<evidence type="ECO:0000313" key="2">
    <source>
        <dbReference type="EMBL" id="KAK2166147.1"/>
    </source>
</evidence>
<gene>
    <name evidence="2" type="ORF">LSH36_41g04016</name>
</gene>
<organism evidence="2 3">
    <name type="scientific">Paralvinella palmiformis</name>
    <dbReference type="NCBI Taxonomy" id="53620"/>
    <lineage>
        <taxon>Eukaryota</taxon>
        <taxon>Metazoa</taxon>
        <taxon>Spiralia</taxon>
        <taxon>Lophotrochozoa</taxon>
        <taxon>Annelida</taxon>
        <taxon>Polychaeta</taxon>
        <taxon>Sedentaria</taxon>
        <taxon>Canalipalpata</taxon>
        <taxon>Terebellida</taxon>
        <taxon>Terebelliformia</taxon>
        <taxon>Alvinellidae</taxon>
        <taxon>Paralvinella</taxon>
    </lineage>
</organism>
<name>A0AAD9NDD0_9ANNE</name>
<sequence length="188" mass="22051">MRQSESVPTVTSPVNNSSHQDNGPNATFDLVMDEEIDSELDHPRTNSHYHCKNKVIYSDYYCMQGTLLREKQMPKVDQYRQQRKHKPSSLPRTHAIKCRKINPTLKRYSYTPKQCQQLAPHLVYMPDVSKRCTTNRQQNRTSQPAVGQAKGWEELYLFEKRCQATKEWNYDIINQELLNDGEVYLISI</sequence>
<keyword evidence="3" id="KW-1185">Reference proteome</keyword>
<dbReference type="Proteomes" id="UP001208570">
    <property type="component" value="Unassembled WGS sequence"/>
</dbReference>